<evidence type="ECO:0000313" key="3">
    <source>
        <dbReference type="Proteomes" id="UP000305202"/>
    </source>
</evidence>
<keyword evidence="3" id="KW-1185">Reference proteome</keyword>
<gene>
    <name evidence="2" type="ORF">FCN80_15245</name>
</gene>
<accession>A0ABY2SIZ7</accession>
<dbReference type="EMBL" id="SZPQ01000021">
    <property type="protein sequence ID" value="TKI05236.1"/>
    <property type="molecule type" value="Genomic_DNA"/>
</dbReference>
<reference evidence="2 3" key="1">
    <citation type="submission" date="2019-04" db="EMBL/GenBank/DDBJ databases">
        <authorList>
            <person name="Li M."/>
            <person name="Gao C."/>
        </authorList>
    </citation>
    <scope>NUCLEOTIDE SEQUENCE [LARGE SCALE GENOMIC DNA]</scope>
    <source>
        <strain evidence="2 3">BGMRC 2031</strain>
    </source>
</reference>
<feature type="domain" description="ATPase BadF/BadG/BcrA/BcrD type" evidence="1">
    <location>
        <begin position="7"/>
        <end position="284"/>
    </location>
</feature>
<dbReference type="InterPro" id="IPR052519">
    <property type="entry name" value="Euk-type_GlcNAc_Kinase"/>
</dbReference>
<keyword evidence="2" id="KW-0808">Transferase</keyword>
<dbReference type="Gene3D" id="3.30.420.40">
    <property type="match status" value="2"/>
</dbReference>
<protein>
    <submittedName>
        <fullName evidence="2">N-acetylglucosamine kinase</fullName>
    </submittedName>
</protein>
<dbReference type="RefSeq" id="WP_136991020.1">
    <property type="nucleotide sequence ID" value="NZ_SZPQ01000021.1"/>
</dbReference>
<dbReference type="CDD" id="cd24082">
    <property type="entry name" value="ASKHA_NBD_GspK-like"/>
    <property type="match status" value="1"/>
</dbReference>
<evidence type="ECO:0000259" key="1">
    <source>
        <dbReference type="Pfam" id="PF01869"/>
    </source>
</evidence>
<proteinExistence type="predicted"/>
<sequence>MHQVYLLGIDGGGTHCRARLTDPQGHILARAQGGSANVFSDFGGATAVVETLVGEVFRQAGLPQTAFRQTTCVAGLAGANVPSVARALAQWRSPAEGFHCCSDVEIACMGAHQGAPGAVLVLGTGSQGAAWDGERFNLVGGWGFVLSDHGSGADLGRRALRQALLAHEAVIAATGLTRQLMDEFNNSAETLLLWARRATPADWGRFAPAIFAAAGEGDRVAASLIARSVSDIELLIAKLESVCRGRIVLMGGLAAPILPWLPDATRDKIVPAQSDALNGALLMARYYAGVGRPGRSLC</sequence>
<dbReference type="GO" id="GO:0016301">
    <property type="term" value="F:kinase activity"/>
    <property type="evidence" value="ECO:0007669"/>
    <property type="project" value="UniProtKB-KW"/>
</dbReference>
<dbReference type="Pfam" id="PF01869">
    <property type="entry name" value="BcrAD_BadFG"/>
    <property type="match status" value="1"/>
</dbReference>
<dbReference type="Proteomes" id="UP000305202">
    <property type="component" value="Unassembled WGS sequence"/>
</dbReference>
<dbReference type="PANTHER" id="PTHR43190">
    <property type="entry name" value="N-ACETYL-D-GLUCOSAMINE KINASE"/>
    <property type="match status" value="1"/>
</dbReference>
<dbReference type="SUPFAM" id="SSF53067">
    <property type="entry name" value="Actin-like ATPase domain"/>
    <property type="match status" value="2"/>
</dbReference>
<dbReference type="PANTHER" id="PTHR43190:SF3">
    <property type="entry name" value="N-ACETYL-D-GLUCOSAMINE KINASE"/>
    <property type="match status" value="1"/>
</dbReference>
<evidence type="ECO:0000313" key="2">
    <source>
        <dbReference type="EMBL" id="TKI05236.1"/>
    </source>
</evidence>
<comment type="caution">
    <text evidence="2">The sequence shown here is derived from an EMBL/GenBank/DDBJ whole genome shotgun (WGS) entry which is preliminary data.</text>
</comment>
<keyword evidence="2" id="KW-0418">Kinase</keyword>
<name>A0ABY2SIZ7_9HYPH</name>
<dbReference type="InterPro" id="IPR043129">
    <property type="entry name" value="ATPase_NBD"/>
</dbReference>
<organism evidence="2 3">
    <name type="scientific">Martelella alba</name>
    <dbReference type="NCBI Taxonomy" id="2590451"/>
    <lineage>
        <taxon>Bacteria</taxon>
        <taxon>Pseudomonadati</taxon>
        <taxon>Pseudomonadota</taxon>
        <taxon>Alphaproteobacteria</taxon>
        <taxon>Hyphomicrobiales</taxon>
        <taxon>Aurantimonadaceae</taxon>
        <taxon>Martelella</taxon>
    </lineage>
</organism>
<dbReference type="InterPro" id="IPR002731">
    <property type="entry name" value="ATPase_BadF"/>
</dbReference>